<dbReference type="GO" id="GO:0006950">
    <property type="term" value="P:response to stress"/>
    <property type="evidence" value="ECO:0007669"/>
    <property type="project" value="TreeGrafter"/>
</dbReference>
<evidence type="ECO:0000256" key="3">
    <source>
        <dbReference type="ARBA" id="ARBA00023163"/>
    </source>
</evidence>
<dbReference type="SMART" id="SM00347">
    <property type="entry name" value="HTH_MARR"/>
    <property type="match status" value="1"/>
</dbReference>
<evidence type="ECO:0000256" key="2">
    <source>
        <dbReference type="ARBA" id="ARBA00023125"/>
    </source>
</evidence>
<dbReference type="InterPro" id="IPR036388">
    <property type="entry name" value="WH-like_DNA-bd_sf"/>
</dbReference>
<dbReference type="RefSeq" id="WP_227306185.1">
    <property type="nucleotide sequence ID" value="NZ_JAESVA010000002.1"/>
</dbReference>
<dbReference type="PANTHER" id="PTHR33164:SF64">
    <property type="entry name" value="TRANSCRIPTIONAL REGULATOR SLYA"/>
    <property type="match status" value="1"/>
</dbReference>
<reference evidence="5 6" key="1">
    <citation type="journal article" date="2021" name="Microorganisms">
        <title>Acidisoma silvae sp. nov. and Acidisomacellulosilytica sp. nov., Two Acidophilic Bacteria Isolated from Decaying Wood, Hydrolyzing Cellulose and Producing Poly-3-hydroxybutyrate.</title>
        <authorList>
            <person name="Mieszkin S."/>
            <person name="Pouder E."/>
            <person name="Uroz S."/>
            <person name="Simon-Colin C."/>
            <person name="Alain K."/>
        </authorList>
    </citation>
    <scope>NUCLEOTIDE SEQUENCE [LARGE SCALE GENOMIC DNA]</scope>
    <source>
        <strain evidence="5 6">HW T5.17</strain>
    </source>
</reference>
<organism evidence="5 6">
    <name type="scientific">Acidisoma cellulosilyticum</name>
    <dbReference type="NCBI Taxonomy" id="2802395"/>
    <lineage>
        <taxon>Bacteria</taxon>
        <taxon>Pseudomonadati</taxon>
        <taxon>Pseudomonadota</taxon>
        <taxon>Alphaproteobacteria</taxon>
        <taxon>Acetobacterales</taxon>
        <taxon>Acidocellaceae</taxon>
        <taxon>Acidisoma</taxon>
    </lineage>
</organism>
<protein>
    <submittedName>
        <fullName evidence="5">MarR family transcriptional regulator</fullName>
    </submittedName>
</protein>
<name>A0A963Z042_9PROT</name>
<accession>A0A963Z042</accession>
<dbReference type="InterPro" id="IPR039422">
    <property type="entry name" value="MarR/SlyA-like"/>
</dbReference>
<dbReference type="PROSITE" id="PS50995">
    <property type="entry name" value="HTH_MARR_2"/>
    <property type="match status" value="1"/>
</dbReference>
<dbReference type="InterPro" id="IPR000835">
    <property type="entry name" value="HTH_MarR-typ"/>
</dbReference>
<evidence type="ECO:0000259" key="4">
    <source>
        <dbReference type="PROSITE" id="PS50995"/>
    </source>
</evidence>
<dbReference type="GO" id="GO:0003677">
    <property type="term" value="F:DNA binding"/>
    <property type="evidence" value="ECO:0007669"/>
    <property type="project" value="UniProtKB-KW"/>
</dbReference>
<dbReference type="GO" id="GO:0003700">
    <property type="term" value="F:DNA-binding transcription factor activity"/>
    <property type="evidence" value="ECO:0007669"/>
    <property type="project" value="InterPro"/>
</dbReference>
<sequence length="163" mass="18083">MANYPQEEDVLFLIGDIARLIGVYADRIARTRGMSKAQWVLLIKLAQNPGLSQKDLAQMMAVEPITVGRLVDRLESHGLVERVPDEQDRRVWRLQLLPAAEPVLAELAERRREIVTMIGQGIDDTTIATMRAGMVRIKTNVSHALKGGDSFPQPITDSTKAAV</sequence>
<evidence type="ECO:0000313" key="5">
    <source>
        <dbReference type="EMBL" id="MCB8879552.1"/>
    </source>
</evidence>
<dbReference type="PRINTS" id="PR00598">
    <property type="entry name" value="HTHMARR"/>
</dbReference>
<keyword evidence="6" id="KW-1185">Reference proteome</keyword>
<evidence type="ECO:0000256" key="1">
    <source>
        <dbReference type="ARBA" id="ARBA00023015"/>
    </source>
</evidence>
<dbReference type="PANTHER" id="PTHR33164">
    <property type="entry name" value="TRANSCRIPTIONAL REGULATOR, MARR FAMILY"/>
    <property type="match status" value="1"/>
</dbReference>
<dbReference type="InterPro" id="IPR036390">
    <property type="entry name" value="WH_DNA-bd_sf"/>
</dbReference>
<dbReference type="Proteomes" id="UP000721844">
    <property type="component" value="Unassembled WGS sequence"/>
</dbReference>
<keyword evidence="3" id="KW-0804">Transcription</keyword>
<proteinExistence type="predicted"/>
<gene>
    <name evidence="5" type="ORF">ACELLULO517_04850</name>
</gene>
<dbReference type="Gene3D" id="1.10.10.10">
    <property type="entry name" value="Winged helix-like DNA-binding domain superfamily/Winged helix DNA-binding domain"/>
    <property type="match status" value="1"/>
</dbReference>
<evidence type="ECO:0000313" key="6">
    <source>
        <dbReference type="Proteomes" id="UP000721844"/>
    </source>
</evidence>
<dbReference type="SUPFAM" id="SSF46785">
    <property type="entry name" value="Winged helix' DNA-binding domain"/>
    <property type="match status" value="1"/>
</dbReference>
<dbReference type="Pfam" id="PF01047">
    <property type="entry name" value="MarR"/>
    <property type="match status" value="1"/>
</dbReference>
<dbReference type="AlphaFoldDB" id="A0A963Z042"/>
<keyword evidence="1" id="KW-0805">Transcription regulation</keyword>
<keyword evidence="2" id="KW-0238">DNA-binding</keyword>
<feature type="domain" description="HTH marR-type" evidence="4">
    <location>
        <begin position="7"/>
        <end position="139"/>
    </location>
</feature>
<comment type="caution">
    <text evidence="5">The sequence shown here is derived from an EMBL/GenBank/DDBJ whole genome shotgun (WGS) entry which is preliminary data.</text>
</comment>
<dbReference type="EMBL" id="JAESVA010000002">
    <property type="protein sequence ID" value="MCB8879552.1"/>
    <property type="molecule type" value="Genomic_DNA"/>
</dbReference>